<proteinExistence type="predicted"/>
<dbReference type="InterPro" id="IPR058621">
    <property type="entry name" value="SH3_HelY"/>
</dbReference>
<dbReference type="GO" id="GO:0005524">
    <property type="term" value="F:ATP binding"/>
    <property type="evidence" value="ECO:0007669"/>
    <property type="project" value="UniProtKB-KW"/>
</dbReference>
<dbReference type="RefSeq" id="WP_013734291.1">
    <property type="nucleotide sequence ID" value="NZ_LMWI01000002.1"/>
</dbReference>
<keyword evidence="9" id="KW-1185">Reference proteome</keyword>
<dbReference type="Pfam" id="PF26090">
    <property type="entry name" value="SH3_HelY"/>
    <property type="match status" value="1"/>
</dbReference>
<organism evidence="8 9">
    <name type="scientific">Micromonospora maris</name>
    <dbReference type="NCBI Taxonomy" id="1003110"/>
    <lineage>
        <taxon>Bacteria</taxon>
        <taxon>Bacillati</taxon>
        <taxon>Actinomycetota</taxon>
        <taxon>Actinomycetes</taxon>
        <taxon>Micromonosporales</taxon>
        <taxon>Micromonosporaceae</taxon>
        <taxon>Micromonospora</taxon>
    </lineage>
</organism>
<dbReference type="Pfam" id="PF08148">
    <property type="entry name" value="DSHCT"/>
    <property type="match status" value="1"/>
</dbReference>
<dbReference type="CDD" id="cd18795">
    <property type="entry name" value="SF2_C_Ski2"/>
    <property type="match status" value="1"/>
</dbReference>
<dbReference type="SUPFAM" id="SSF52540">
    <property type="entry name" value="P-loop containing nucleoside triphosphate hydrolases"/>
    <property type="match status" value="1"/>
</dbReference>
<keyword evidence="3 8" id="KW-0347">Helicase</keyword>
<dbReference type="InterPro" id="IPR012961">
    <property type="entry name" value="Ski2/MTR4_C"/>
</dbReference>
<dbReference type="PANTHER" id="PTHR12131">
    <property type="entry name" value="ATP-DEPENDENT RNA AND DNA HELICASE"/>
    <property type="match status" value="1"/>
</dbReference>
<dbReference type="InterPro" id="IPR027417">
    <property type="entry name" value="P-loop_NTPase"/>
</dbReference>
<evidence type="ECO:0000313" key="9">
    <source>
        <dbReference type="Proteomes" id="UP000053246"/>
    </source>
</evidence>
<reference evidence="8 9" key="1">
    <citation type="submission" date="2015-10" db="EMBL/GenBank/DDBJ databases">
        <authorList>
            <person name="Ju K.-S."/>
            <person name="Doroghazi J.R."/>
            <person name="Metcalf W.W."/>
        </authorList>
    </citation>
    <scope>NUCLEOTIDE SEQUENCE [LARGE SCALE GENOMIC DNA]</scope>
    <source>
        <strain evidence="8 9">NRRL B-24793</strain>
    </source>
</reference>
<keyword evidence="4" id="KW-0067">ATP-binding</keyword>
<dbReference type="GO" id="GO:0055087">
    <property type="term" value="C:Ski complex"/>
    <property type="evidence" value="ECO:0007669"/>
    <property type="project" value="TreeGrafter"/>
</dbReference>
<protein>
    <submittedName>
        <fullName evidence="8">RNA helicase</fullName>
    </submittedName>
</protein>
<evidence type="ECO:0000256" key="3">
    <source>
        <dbReference type="ARBA" id="ARBA00022806"/>
    </source>
</evidence>
<feature type="domain" description="Helicase ATP-binding" evidence="6">
    <location>
        <begin position="43"/>
        <end position="212"/>
    </location>
</feature>
<gene>
    <name evidence="8" type="ORF">ADL17_17875</name>
</gene>
<keyword evidence="1" id="KW-0547">Nucleotide-binding</keyword>
<feature type="domain" description="Helicase C-terminal" evidence="7">
    <location>
        <begin position="317"/>
        <end position="489"/>
    </location>
</feature>
<sequence>MSSPAERYAAARRRAAQASQFPALEEFTSDIGFDLDDFQREACQALERGSGVLVCAPTGAGKTVVGEFAVHLALRGTPGQPVPTDGARRKCFYTTPIKALSNQKYHDLVDRYGAAQVGLLTGDNAINGDAPVVVMTTEVLRNMLYAGSATLEGLAYVVMDEVHYLADRFRGGVWEEVIIHLPASVTLVSLSATVSNAEEFADWLITVRGETTVVVSEHRPVPLWQHMLVGKRMFDLFHDAAAARKHDVHPELLRYTRETVRRLDLGEGRAAGWGGRRGPRWRGPSRPDIVERLDREGLLPAILFIFSRAGCAAAVQQCLAAGLRLTSPEERAEIRRVVESRVTAIPGEDLSVLGYWEWLDGLERGLASHHAGMLPVFKEVVEELFVRGLVKAVFATETLALGINMPARCVVLERLVKYNGEAHVDLTPGEYTQLTGRAGRRGIDVEGHAVVVWSPETDPRHVAGLASTRTYPLRSSFRPSYNMAVNLVGSVGADPARALLESSFAQFQADRSVVGLARQVQRNTETIEAYGVEAECHHGDFDEYFALRVSIADRERALARQGQSQRRAAAVAALERLRVGDVIRVPSGRRAGLAVVLDPAAGGFSEPRPLVLTQDRWAGRISPGDFTTPAEVLARIRVPKHFNPRNPAARRDLAAQVSGTGLDRHSRRGARGRQSGEDHQLTQLRAELRRHPCHACPEREEHARWAERRRRLERDTEELRERVAGRTGSLARTFDRIVALLTTRGYLTAEGEVTDAGRMLGRIWTEADLLVAECLRRGVWDGLSPAELAAAVSVVVFEARRDVDERASLPRGPVAEAVDATLKLWSEIEADEAARGLTVTREPDLGFAWPIYRWARGEALAKVLASGHELDGEMPAGDFVRWARQVVDLLGQVADSGGASAELRATARQAIGVVNRGVLAYHAPA</sequence>
<comment type="caution">
    <text evidence="8">The sequence shown here is derived from an EMBL/GenBank/DDBJ whole genome shotgun (WGS) entry which is preliminary data.</text>
</comment>
<evidence type="ECO:0000256" key="5">
    <source>
        <dbReference type="SAM" id="MobiDB-lite"/>
    </source>
</evidence>
<dbReference type="SMART" id="SM01142">
    <property type="entry name" value="DSHCT"/>
    <property type="match status" value="1"/>
</dbReference>
<evidence type="ECO:0000256" key="2">
    <source>
        <dbReference type="ARBA" id="ARBA00022801"/>
    </source>
</evidence>
<feature type="region of interest" description="Disordered" evidence="5">
    <location>
        <begin position="651"/>
        <end position="679"/>
    </location>
</feature>
<dbReference type="SMART" id="SM00490">
    <property type="entry name" value="HELICc"/>
    <property type="match status" value="1"/>
</dbReference>
<evidence type="ECO:0000256" key="1">
    <source>
        <dbReference type="ARBA" id="ARBA00022741"/>
    </source>
</evidence>
<dbReference type="PROSITE" id="PS51194">
    <property type="entry name" value="HELICASE_CTER"/>
    <property type="match status" value="1"/>
</dbReference>
<dbReference type="GO" id="GO:0003676">
    <property type="term" value="F:nucleic acid binding"/>
    <property type="evidence" value="ECO:0007669"/>
    <property type="project" value="InterPro"/>
</dbReference>
<dbReference type="GO" id="GO:0016787">
    <property type="term" value="F:hydrolase activity"/>
    <property type="evidence" value="ECO:0007669"/>
    <property type="project" value="UniProtKB-KW"/>
</dbReference>
<evidence type="ECO:0000259" key="7">
    <source>
        <dbReference type="PROSITE" id="PS51194"/>
    </source>
</evidence>
<dbReference type="InterPro" id="IPR001650">
    <property type="entry name" value="Helicase_C-like"/>
</dbReference>
<dbReference type="InterPro" id="IPR050699">
    <property type="entry name" value="RNA-DNA_Helicase"/>
</dbReference>
<dbReference type="GO" id="GO:0004386">
    <property type="term" value="F:helicase activity"/>
    <property type="evidence" value="ECO:0007669"/>
    <property type="project" value="UniProtKB-KW"/>
</dbReference>
<keyword evidence="2" id="KW-0378">Hydrolase</keyword>
<dbReference type="SMART" id="SM00487">
    <property type="entry name" value="DEXDc"/>
    <property type="match status" value="1"/>
</dbReference>
<dbReference type="Pfam" id="PF00270">
    <property type="entry name" value="DEAD"/>
    <property type="match status" value="1"/>
</dbReference>
<dbReference type="Proteomes" id="UP000053246">
    <property type="component" value="Unassembled WGS sequence"/>
</dbReference>
<dbReference type="Gene3D" id="1.10.3380.30">
    <property type="match status" value="1"/>
</dbReference>
<evidence type="ECO:0000313" key="8">
    <source>
        <dbReference type="EMBL" id="KUJ44994.1"/>
    </source>
</evidence>
<evidence type="ECO:0000259" key="6">
    <source>
        <dbReference type="PROSITE" id="PS51192"/>
    </source>
</evidence>
<dbReference type="InterPro" id="IPR014001">
    <property type="entry name" value="Helicase_ATP-bd"/>
</dbReference>
<dbReference type="OMA" id="EDHARWA"/>
<dbReference type="PANTHER" id="PTHR12131:SF1">
    <property type="entry name" value="ATP-DEPENDENT RNA HELICASE SUPV3L1, MITOCHONDRIAL-RELATED"/>
    <property type="match status" value="1"/>
</dbReference>
<dbReference type="AlphaFoldDB" id="A0A9X0LCD9"/>
<dbReference type="EMBL" id="LMWI01000002">
    <property type="protein sequence ID" value="KUJ44994.1"/>
    <property type="molecule type" value="Genomic_DNA"/>
</dbReference>
<dbReference type="Gene3D" id="3.40.50.300">
    <property type="entry name" value="P-loop containing nucleotide triphosphate hydrolases"/>
    <property type="match status" value="2"/>
</dbReference>
<dbReference type="GO" id="GO:0070478">
    <property type="term" value="P:nuclear-transcribed mRNA catabolic process, 3'-5' exonucleolytic nonsense-mediated decay"/>
    <property type="evidence" value="ECO:0007669"/>
    <property type="project" value="TreeGrafter"/>
</dbReference>
<dbReference type="PROSITE" id="PS51192">
    <property type="entry name" value="HELICASE_ATP_BIND_1"/>
    <property type="match status" value="1"/>
</dbReference>
<accession>A0A9X0LCD9</accession>
<evidence type="ECO:0000256" key="4">
    <source>
        <dbReference type="ARBA" id="ARBA00022840"/>
    </source>
</evidence>
<name>A0A9X0LCD9_9ACTN</name>
<dbReference type="InterPro" id="IPR011545">
    <property type="entry name" value="DEAD/DEAH_box_helicase_dom"/>
</dbReference>